<organism evidence="3 4">
    <name type="scientific">Nitrososphaera viennensis EN76</name>
    <dbReference type="NCBI Taxonomy" id="926571"/>
    <lineage>
        <taxon>Archaea</taxon>
        <taxon>Nitrososphaerota</taxon>
        <taxon>Nitrososphaeria</taxon>
        <taxon>Nitrososphaerales</taxon>
        <taxon>Nitrososphaeraceae</taxon>
        <taxon>Nitrososphaera</taxon>
    </lineage>
</organism>
<evidence type="ECO:0000256" key="2">
    <source>
        <dbReference type="RuleBase" id="RU000363"/>
    </source>
</evidence>
<dbReference type="InterPro" id="IPR036291">
    <property type="entry name" value="NAD(P)-bd_dom_sf"/>
</dbReference>
<dbReference type="RefSeq" id="WP_227717333.1">
    <property type="nucleotide sequence ID" value="NZ_CP007536.1"/>
</dbReference>
<evidence type="ECO:0000313" key="4">
    <source>
        <dbReference type="Proteomes" id="UP000027093"/>
    </source>
</evidence>
<evidence type="ECO:0000313" key="3">
    <source>
        <dbReference type="EMBL" id="AIC16283.1"/>
    </source>
</evidence>
<protein>
    <submittedName>
        <fullName evidence="3">Glucose/ribitol dehydrogenase family protein</fullName>
        <ecNumber evidence="3">1.1.1.-</ecNumber>
    </submittedName>
</protein>
<dbReference type="AlphaFoldDB" id="A0A060HLA4"/>
<dbReference type="PANTHER" id="PTHR43157:SF31">
    <property type="entry name" value="PHOSPHATIDYLINOSITOL-GLYCAN BIOSYNTHESIS CLASS F PROTEIN"/>
    <property type="match status" value="1"/>
</dbReference>
<dbReference type="CDD" id="cd05327">
    <property type="entry name" value="retinol-DH_like_SDR_c_like"/>
    <property type="match status" value="1"/>
</dbReference>
<dbReference type="PRINTS" id="PR00080">
    <property type="entry name" value="SDRFAMILY"/>
</dbReference>
<dbReference type="PANTHER" id="PTHR43157">
    <property type="entry name" value="PHOSPHATIDYLINOSITOL-GLYCAN BIOSYNTHESIS CLASS F PROTEIN-RELATED"/>
    <property type="match status" value="1"/>
</dbReference>
<keyword evidence="4" id="KW-1185">Reference proteome</keyword>
<dbReference type="GeneID" id="74947263"/>
<dbReference type="Gene3D" id="3.40.50.720">
    <property type="entry name" value="NAD(P)-binding Rossmann-like Domain"/>
    <property type="match status" value="1"/>
</dbReference>
<reference evidence="3 4" key="1">
    <citation type="journal article" date="2014" name="Int. J. Syst. Evol. Microbiol.">
        <title>Nitrososphaera viennensis gen. nov., sp. nov., an aerobic and mesophilic, ammonia-oxidizing archaeon from soil and a member of the archaeal phylum Thaumarchaeota.</title>
        <authorList>
            <person name="Stieglmeier M."/>
            <person name="Klingl A."/>
            <person name="Alves R.J."/>
            <person name="Rittmann S.K."/>
            <person name="Melcher M."/>
            <person name="Leisch N."/>
            <person name="Schleper C."/>
        </authorList>
    </citation>
    <scope>NUCLEOTIDE SEQUENCE [LARGE SCALE GENOMIC DNA]</scope>
    <source>
        <strain evidence="3">EN76</strain>
    </source>
</reference>
<dbReference type="InterPro" id="IPR002347">
    <property type="entry name" value="SDR_fam"/>
</dbReference>
<gene>
    <name evidence="3" type="primary">sdr-2</name>
    <name evidence="3" type="ORF">NVIE_020260</name>
</gene>
<sequence length="297" mass="31812">MLAGELQMYDNIMMMMEGKTCLVTGSTSGIGKEIAAGLAEMGARVVLVGRSREKCEAAVQEIITAARGVSAGLLSYLVADLSSQESVRRLAKEFAGSHDRLHVLVNNAGVFVSKRELTADGIECTLAVNHLAPFLLTSLLLGRLKAGAPSRIVTTSSVAHRRVTIDFDDLQMNKNYSGIRAYGQSKLANILFTRELARRLQGTGVTANCFHPGAVRTNLVRGSAYGLVWGAASVFFTSPQKGADTAIYLASSSEVEGVSGEYFVKRKQVRASDAAYDDNAAERLWRASEQLTGTGQA</sequence>
<dbReference type="Proteomes" id="UP000027093">
    <property type="component" value="Chromosome"/>
</dbReference>
<dbReference type="EC" id="1.1.1.-" evidence="3"/>
<dbReference type="STRING" id="926571.NVIE_020260"/>
<comment type="similarity">
    <text evidence="2">Belongs to the short-chain dehydrogenases/reductases (SDR) family.</text>
</comment>
<evidence type="ECO:0000256" key="1">
    <source>
        <dbReference type="ARBA" id="ARBA00023002"/>
    </source>
</evidence>
<dbReference type="KEGG" id="nvn:NVIE_020260"/>
<dbReference type="HOGENOM" id="CLU_010194_44_5_2"/>
<dbReference type="GO" id="GO:0016491">
    <property type="term" value="F:oxidoreductase activity"/>
    <property type="evidence" value="ECO:0007669"/>
    <property type="project" value="UniProtKB-KW"/>
</dbReference>
<accession>A0A060HLA4</accession>
<dbReference type="Pfam" id="PF00106">
    <property type="entry name" value="adh_short"/>
    <property type="match status" value="1"/>
</dbReference>
<dbReference type="EMBL" id="CP007536">
    <property type="protein sequence ID" value="AIC16283.1"/>
    <property type="molecule type" value="Genomic_DNA"/>
</dbReference>
<proteinExistence type="inferred from homology"/>
<keyword evidence="1 3" id="KW-0560">Oxidoreductase</keyword>
<name>A0A060HLA4_9ARCH</name>
<dbReference type="SUPFAM" id="SSF51735">
    <property type="entry name" value="NAD(P)-binding Rossmann-fold domains"/>
    <property type="match status" value="1"/>
</dbReference>
<dbReference type="PRINTS" id="PR00081">
    <property type="entry name" value="GDHRDH"/>
</dbReference>